<protein>
    <submittedName>
        <fullName evidence="2">Uncharacterized protein</fullName>
    </submittedName>
</protein>
<organism evidence="1 2">
    <name type="scientific">Macrostomum lignano</name>
    <dbReference type="NCBI Taxonomy" id="282301"/>
    <lineage>
        <taxon>Eukaryota</taxon>
        <taxon>Metazoa</taxon>
        <taxon>Spiralia</taxon>
        <taxon>Lophotrochozoa</taxon>
        <taxon>Platyhelminthes</taxon>
        <taxon>Rhabditophora</taxon>
        <taxon>Macrostomorpha</taxon>
        <taxon>Macrostomida</taxon>
        <taxon>Macrostomidae</taxon>
        <taxon>Macrostomum</taxon>
    </lineage>
</organism>
<evidence type="ECO:0000313" key="2">
    <source>
        <dbReference type="WBParaSite" id="maker-uti_cns_0014876-snap-gene-0.5-mRNA-1"/>
    </source>
</evidence>
<dbReference type="WBParaSite" id="maker-uti_cns_0014876-snap-gene-0.5-mRNA-1">
    <property type="protein sequence ID" value="maker-uti_cns_0014876-snap-gene-0.5-mRNA-1"/>
    <property type="gene ID" value="maker-uti_cns_0014876-snap-gene-0.5"/>
</dbReference>
<name>A0A1I8INZ8_9PLAT</name>
<keyword evidence="1" id="KW-1185">Reference proteome</keyword>
<accession>A0A1I8INZ8</accession>
<dbReference type="AlphaFoldDB" id="A0A1I8INZ8"/>
<evidence type="ECO:0000313" key="1">
    <source>
        <dbReference type="Proteomes" id="UP000095280"/>
    </source>
</evidence>
<dbReference type="Proteomes" id="UP000095280">
    <property type="component" value="Unplaced"/>
</dbReference>
<sequence>MLAFEFADEIVSGGRPAAGLRLRLPAGEFRANFSLRACRYAVAWLSGFQTCF</sequence>
<reference evidence="2" key="1">
    <citation type="submission" date="2016-11" db="UniProtKB">
        <authorList>
            <consortium name="WormBaseParasite"/>
        </authorList>
    </citation>
    <scope>IDENTIFICATION</scope>
</reference>
<proteinExistence type="predicted"/>